<evidence type="ECO:0000313" key="2">
    <source>
        <dbReference type="EMBL" id="AKS09942.1"/>
    </source>
</evidence>
<keyword evidence="1" id="KW-0175">Coiled coil</keyword>
<evidence type="ECO:0000256" key="1">
    <source>
        <dbReference type="SAM" id="Coils"/>
    </source>
</evidence>
<proteinExistence type="predicted"/>
<dbReference type="RefSeq" id="WP_049713224.1">
    <property type="nucleotide sequence ID" value="NZ_CP011507.1"/>
</dbReference>
<dbReference type="OrthoDB" id="6906100at2"/>
<reference evidence="2 3" key="1">
    <citation type="journal article" date="2015" name="Genome Announc.">
        <title>Complete Genome Sequence of the Rhizobacterium Pseudomonas trivialis Strain IHBB745 with Multiple Plant Growth-Promoting Activities and Tolerance to Desiccation and Alkalinity.</title>
        <authorList>
            <person name="Gulati A."/>
            <person name="Swarnkar M.K."/>
            <person name="Vyas P."/>
            <person name="Rahi P."/>
            <person name="Thakur R."/>
            <person name="Thakur N."/>
            <person name="Singh A.K."/>
        </authorList>
    </citation>
    <scope>NUCLEOTIDE SEQUENCE [LARGE SCALE GENOMIC DNA]</scope>
    <source>
        <strain evidence="3">745</strain>
    </source>
</reference>
<reference evidence="3" key="2">
    <citation type="submission" date="2015-05" db="EMBL/GenBank/DDBJ databases">
        <authorList>
            <person name="Swarnkar M.K."/>
            <person name="Vyas P."/>
            <person name="Rahi P."/>
            <person name="Thakur R."/>
            <person name="Thakur N."/>
            <person name="Singh A.K."/>
            <person name="Gulati A."/>
        </authorList>
    </citation>
    <scope>NUCLEOTIDE SEQUENCE [LARGE SCALE GENOMIC DNA]</scope>
    <source>
        <strain evidence="3">745</strain>
    </source>
</reference>
<organism evidence="2 3">
    <name type="scientific">Pseudomonas trivialis</name>
    <dbReference type="NCBI Taxonomy" id="200450"/>
    <lineage>
        <taxon>Bacteria</taxon>
        <taxon>Pseudomonadati</taxon>
        <taxon>Pseudomonadota</taxon>
        <taxon>Gammaproteobacteria</taxon>
        <taxon>Pseudomonadales</taxon>
        <taxon>Pseudomonadaceae</taxon>
        <taxon>Pseudomonas</taxon>
    </lineage>
</organism>
<dbReference type="EMBL" id="CP011507">
    <property type="protein sequence ID" value="AKS09942.1"/>
    <property type="molecule type" value="Genomic_DNA"/>
</dbReference>
<dbReference type="KEGG" id="ptv:AA957_28795"/>
<name>A0A0H5AZE8_9PSED</name>
<dbReference type="AlphaFoldDB" id="A0A0H5AZE8"/>
<evidence type="ECO:0000313" key="3">
    <source>
        <dbReference type="Proteomes" id="UP000036608"/>
    </source>
</evidence>
<protein>
    <submittedName>
        <fullName evidence="2">Uncharacterized protein</fullName>
    </submittedName>
</protein>
<gene>
    <name evidence="2" type="ORF">AA957_28795</name>
</gene>
<dbReference type="Proteomes" id="UP000036608">
    <property type="component" value="Chromosome"/>
</dbReference>
<dbReference type="PATRIC" id="fig|200450.3.peg.5920"/>
<accession>A0A0H5AZE8</accession>
<feature type="coiled-coil region" evidence="1">
    <location>
        <begin position="3"/>
        <end position="30"/>
    </location>
</feature>
<sequence length="70" mass="8147">MRDDNYEAALHELQIEKDEAEAAAEDFYEKYWPFQTDEIAAQYGELQFTAVILLADFEQFAQQGSIRPAR</sequence>